<comment type="caution">
    <text evidence="3">The sequence shown here is derived from an EMBL/GenBank/DDBJ whole genome shotgun (WGS) entry which is preliminary data.</text>
</comment>
<dbReference type="GO" id="GO:0003682">
    <property type="term" value="F:chromatin binding"/>
    <property type="evidence" value="ECO:0007669"/>
    <property type="project" value="TreeGrafter"/>
</dbReference>
<organism evidence="3 4">
    <name type="scientific">Mycena chlorophos</name>
    <name type="common">Agaric fungus</name>
    <name type="synonym">Agaricus chlorophos</name>
    <dbReference type="NCBI Taxonomy" id="658473"/>
    <lineage>
        <taxon>Eukaryota</taxon>
        <taxon>Fungi</taxon>
        <taxon>Dikarya</taxon>
        <taxon>Basidiomycota</taxon>
        <taxon>Agaricomycotina</taxon>
        <taxon>Agaricomycetes</taxon>
        <taxon>Agaricomycetidae</taxon>
        <taxon>Agaricales</taxon>
        <taxon>Marasmiineae</taxon>
        <taxon>Mycenaceae</taxon>
        <taxon>Mycena</taxon>
    </lineage>
</organism>
<gene>
    <name evidence="3" type="ORF">HMN09_00049300</name>
</gene>
<protein>
    <recommendedName>
        <fullName evidence="5">Mini-chromosome maintenance complex-binding protein</fullName>
    </recommendedName>
</protein>
<dbReference type="InterPro" id="IPR019140">
    <property type="entry name" value="MCM_complex-bd"/>
</dbReference>
<dbReference type="PANTHER" id="PTHR13489">
    <property type="entry name" value="MINI-CHROMOSOME MAINTENANCE COMPLEX-BINDING PROTEIN"/>
    <property type="match status" value="1"/>
</dbReference>
<dbReference type="PANTHER" id="PTHR13489:SF0">
    <property type="entry name" value="MINI-CHROMOSOME MAINTENANCE COMPLEX-BINDING PROTEIN"/>
    <property type="match status" value="1"/>
</dbReference>
<comment type="subcellular location">
    <subcellularLocation>
        <location evidence="1">Nucleus</location>
    </subcellularLocation>
</comment>
<evidence type="ECO:0000313" key="3">
    <source>
        <dbReference type="EMBL" id="KAF7322705.1"/>
    </source>
</evidence>
<dbReference type="OrthoDB" id="329666at2759"/>
<dbReference type="EMBL" id="JACAZE010000001">
    <property type="protein sequence ID" value="KAF7322705.1"/>
    <property type="molecule type" value="Genomic_DNA"/>
</dbReference>
<dbReference type="AlphaFoldDB" id="A0A8H6TVW5"/>
<evidence type="ECO:0000313" key="4">
    <source>
        <dbReference type="Proteomes" id="UP000613580"/>
    </source>
</evidence>
<dbReference type="Pfam" id="PF09739">
    <property type="entry name" value="MCM_bind"/>
    <property type="match status" value="1"/>
</dbReference>
<sequence>MVNAEPYDAIADASRALDDLYAANPDVENFPVKVSAHFSAMFASPDAFSEIPSIHVINPATTDRQLVKGRFMIQDTSPSPEMYLARRSGGRCGGWGLGGDTFEDSGYDLSEETRSYLRENTVLWAIQLPNESDWVATEIDGLNAVRSNDPHVPETHPHKFPTSERHLGVQVKIYDTAQGDALKSTDLVTFVGIYTMEPFTVELDSVEPTVVPTLHVLFFNALPTTVVPRQFPEPSATDALREELIAWIADEGLGGDKHAAEWVLLSSIARVQSRNPPLMSPSLTISKFPPAPSACKTPKLPTVLSQIFPMVNALPLSLNTLNTSHFAPESKDEDLHSGRLQLPRGTVCVVTEGGVTEGSLVERGLTNIRALQDAISSQTLDYVFPFSRFSFQTDMAFVILSEGRKSAFFQTHNTVPLRCETPEQLYGPPELVQLPSPEKLVAFRRLVGGAKIGTVGVDDDVAEHIQEDFVKERKAAEGKITSEDLIHRMTTARLLALSMHRPTITLDVWERVRQLEETRRARIETLGERSKT</sequence>
<dbReference type="GO" id="GO:0006261">
    <property type="term" value="P:DNA-templated DNA replication"/>
    <property type="evidence" value="ECO:0007669"/>
    <property type="project" value="TreeGrafter"/>
</dbReference>
<name>A0A8H6TVW5_MYCCL</name>
<evidence type="ECO:0008006" key="5">
    <source>
        <dbReference type="Google" id="ProtNLM"/>
    </source>
</evidence>
<evidence type="ECO:0000256" key="2">
    <source>
        <dbReference type="ARBA" id="ARBA00023242"/>
    </source>
</evidence>
<dbReference type="Proteomes" id="UP000613580">
    <property type="component" value="Unassembled WGS sequence"/>
</dbReference>
<dbReference type="GO" id="GO:0005634">
    <property type="term" value="C:nucleus"/>
    <property type="evidence" value="ECO:0007669"/>
    <property type="project" value="UniProtKB-SubCell"/>
</dbReference>
<keyword evidence="4" id="KW-1185">Reference proteome</keyword>
<proteinExistence type="predicted"/>
<evidence type="ECO:0000256" key="1">
    <source>
        <dbReference type="ARBA" id="ARBA00004123"/>
    </source>
</evidence>
<accession>A0A8H6TVW5</accession>
<reference evidence="3" key="1">
    <citation type="submission" date="2020-05" db="EMBL/GenBank/DDBJ databases">
        <title>Mycena genomes resolve the evolution of fungal bioluminescence.</title>
        <authorList>
            <person name="Tsai I.J."/>
        </authorList>
    </citation>
    <scope>NUCLEOTIDE SEQUENCE</scope>
    <source>
        <strain evidence="3">110903Hualien_Pintung</strain>
    </source>
</reference>
<keyword evidence="2" id="KW-0539">Nucleus</keyword>